<evidence type="ECO:0000313" key="7">
    <source>
        <dbReference type="Proteomes" id="UP000177215"/>
    </source>
</evidence>
<evidence type="ECO:0000256" key="3">
    <source>
        <dbReference type="ARBA" id="ARBA00022989"/>
    </source>
</evidence>
<keyword evidence="2 5" id="KW-0812">Transmembrane</keyword>
<evidence type="ECO:0000256" key="4">
    <source>
        <dbReference type="ARBA" id="ARBA00023136"/>
    </source>
</evidence>
<keyword evidence="3 5" id="KW-1133">Transmembrane helix</keyword>
<dbReference type="Proteomes" id="UP000177215">
    <property type="component" value="Unassembled WGS sequence"/>
</dbReference>
<sequence length="187" mass="20693">MSKFRSILFASGTLLAVQALVLFLFGQPAICECGNVKLWEGVVLSSGNSQHLTDWYTFSHIIHGFLFYWVLTIAAPRLSLGTRLLLALGVEISWEIVENTPWLIEHYRQQALAQGYIGDSVINSISDTLAMVAGFFLAWRLPVLATVAIGVGLELFVGASIRDNLTFNVLGLFHQFEFISVWQSGGQ</sequence>
<keyword evidence="1" id="KW-1003">Cell membrane</keyword>
<dbReference type="GO" id="GO:0005886">
    <property type="term" value="C:plasma membrane"/>
    <property type="evidence" value="ECO:0007669"/>
    <property type="project" value="InterPro"/>
</dbReference>
<comment type="caution">
    <text evidence="6">The sequence shown here is derived from an EMBL/GenBank/DDBJ whole genome shotgun (WGS) entry which is preliminary data.</text>
</comment>
<evidence type="ECO:0000256" key="2">
    <source>
        <dbReference type="ARBA" id="ARBA00022692"/>
    </source>
</evidence>
<dbReference type="NCBIfam" id="NF002099">
    <property type="entry name" value="PRK00944.1"/>
    <property type="match status" value="1"/>
</dbReference>
<protein>
    <submittedName>
        <fullName evidence="6">Uncharacterized protein</fullName>
    </submittedName>
</protein>
<dbReference type="InterPro" id="IPR019691">
    <property type="entry name" value="DUF2585"/>
</dbReference>
<keyword evidence="4 5" id="KW-0472">Membrane</keyword>
<feature type="transmembrane region" description="Helical" evidence="5">
    <location>
        <begin position="55"/>
        <end position="75"/>
    </location>
</feature>
<proteinExistence type="predicted"/>
<dbReference type="Pfam" id="PF10755">
    <property type="entry name" value="DUF2585"/>
    <property type="match status" value="1"/>
</dbReference>
<dbReference type="EMBL" id="MFMC01000047">
    <property type="protein sequence ID" value="OGG76678.1"/>
    <property type="molecule type" value="Genomic_DNA"/>
</dbReference>
<reference evidence="6 7" key="1">
    <citation type="journal article" date="2016" name="Nat. Commun.">
        <title>Thousands of microbial genomes shed light on interconnected biogeochemical processes in an aquifer system.</title>
        <authorList>
            <person name="Anantharaman K."/>
            <person name="Brown C.T."/>
            <person name="Hug L.A."/>
            <person name="Sharon I."/>
            <person name="Castelle C.J."/>
            <person name="Probst A.J."/>
            <person name="Thomas B.C."/>
            <person name="Singh A."/>
            <person name="Wilkins M.J."/>
            <person name="Karaoz U."/>
            <person name="Brodie E.L."/>
            <person name="Williams K.H."/>
            <person name="Hubbard S.S."/>
            <person name="Banfield J.F."/>
        </authorList>
    </citation>
    <scope>NUCLEOTIDE SEQUENCE [LARGE SCALE GENOMIC DNA]</scope>
</reference>
<evidence type="ECO:0000313" key="6">
    <source>
        <dbReference type="EMBL" id="OGG76678.1"/>
    </source>
</evidence>
<dbReference type="AlphaFoldDB" id="A0A1F6EST7"/>
<evidence type="ECO:0000256" key="1">
    <source>
        <dbReference type="ARBA" id="ARBA00022475"/>
    </source>
</evidence>
<name>A0A1F6EST7_9BACT</name>
<organism evidence="6 7">
    <name type="scientific">Candidatus Kaiserbacteria bacterium RIFCSPLOWO2_01_FULL_54_24</name>
    <dbReference type="NCBI Taxonomy" id="1798515"/>
    <lineage>
        <taxon>Bacteria</taxon>
        <taxon>Candidatus Kaiseribacteriota</taxon>
    </lineage>
</organism>
<gene>
    <name evidence="6" type="ORF">A3B35_00345</name>
</gene>
<dbReference type="STRING" id="1798515.A3B35_00345"/>
<accession>A0A1F6EST7</accession>
<evidence type="ECO:0000256" key="5">
    <source>
        <dbReference type="SAM" id="Phobius"/>
    </source>
</evidence>